<organism evidence="1 2">
    <name type="scientific">Molorchus minor</name>
    <dbReference type="NCBI Taxonomy" id="1323400"/>
    <lineage>
        <taxon>Eukaryota</taxon>
        <taxon>Metazoa</taxon>
        <taxon>Ecdysozoa</taxon>
        <taxon>Arthropoda</taxon>
        <taxon>Hexapoda</taxon>
        <taxon>Insecta</taxon>
        <taxon>Pterygota</taxon>
        <taxon>Neoptera</taxon>
        <taxon>Endopterygota</taxon>
        <taxon>Coleoptera</taxon>
        <taxon>Polyphaga</taxon>
        <taxon>Cucujiformia</taxon>
        <taxon>Chrysomeloidea</taxon>
        <taxon>Cerambycidae</taxon>
        <taxon>Lamiinae</taxon>
        <taxon>Monochamini</taxon>
        <taxon>Molorchus</taxon>
    </lineage>
</organism>
<accession>A0ABQ9JVN8</accession>
<evidence type="ECO:0008006" key="3">
    <source>
        <dbReference type="Google" id="ProtNLM"/>
    </source>
</evidence>
<name>A0ABQ9JVN8_9CUCU</name>
<sequence length="76" mass="8752">MHGRFEEDTTRAILQHSQEFHMCGGSKIRTPAKVMCRGALDGEKATPGVYVNVPQFIDWIDKQLYAKDLDMTLYKY</sequence>
<gene>
    <name evidence="1" type="ORF">NQ317_015976</name>
</gene>
<protein>
    <recommendedName>
        <fullName evidence="3">Peptidase S1 domain-containing protein</fullName>
    </recommendedName>
</protein>
<reference evidence="1" key="1">
    <citation type="journal article" date="2023" name="Insect Mol. Biol.">
        <title>Genome sequencing provides insights into the evolution of gene families encoding plant cell wall-degrading enzymes in longhorned beetles.</title>
        <authorList>
            <person name="Shin N.R."/>
            <person name="Okamura Y."/>
            <person name="Kirsch R."/>
            <person name="Pauchet Y."/>
        </authorList>
    </citation>
    <scope>NUCLEOTIDE SEQUENCE</scope>
    <source>
        <strain evidence="1">MMC_N1</strain>
    </source>
</reference>
<proteinExistence type="predicted"/>
<dbReference type="Proteomes" id="UP001162164">
    <property type="component" value="Unassembled WGS sequence"/>
</dbReference>
<keyword evidence="2" id="KW-1185">Reference proteome</keyword>
<dbReference type="EMBL" id="JAPWTJ010000189">
    <property type="protein sequence ID" value="KAJ8981335.1"/>
    <property type="molecule type" value="Genomic_DNA"/>
</dbReference>
<comment type="caution">
    <text evidence="1">The sequence shown here is derived from an EMBL/GenBank/DDBJ whole genome shotgun (WGS) entry which is preliminary data.</text>
</comment>
<evidence type="ECO:0000313" key="1">
    <source>
        <dbReference type="EMBL" id="KAJ8981335.1"/>
    </source>
</evidence>
<evidence type="ECO:0000313" key="2">
    <source>
        <dbReference type="Proteomes" id="UP001162164"/>
    </source>
</evidence>